<evidence type="ECO:0000313" key="1">
    <source>
        <dbReference type="EMBL" id="KAH0468636.1"/>
    </source>
</evidence>
<gene>
    <name evidence="1" type="ORF">IEQ34_001868</name>
</gene>
<accession>A0AAV7HJ96</accession>
<reference evidence="1 2" key="1">
    <citation type="journal article" date="2021" name="Hortic Res">
        <title>Chromosome-scale assembly of the Dendrobium chrysotoxum genome enhances the understanding of orchid evolution.</title>
        <authorList>
            <person name="Zhang Y."/>
            <person name="Zhang G.Q."/>
            <person name="Zhang D."/>
            <person name="Liu X.D."/>
            <person name="Xu X.Y."/>
            <person name="Sun W.H."/>
            <person name="Yu X."/>
            <person name="Zhu X."/>
            <person name="Wang Z.W."/>
            <person name="Zhao X."/>
            <person name="Zhong W.Y."/>
            <person name="Chen H."/>
            <person name="Yin W.L."/>
            <person name="Huang T."/>
            <person name="Niu S.C."/>
            <person name="Liu Z.J."/>
        </authorList>
    </citation>
    <scope>NUCLEOTIDE SEQUENCE [LARGE SCALE GENOMIC DNA]</scope>
    <source>
        <strain evidence="1">Lindl</strain>
    </source>
</reference>
<sequence length="91" mass="10573">MAQRIPKPWSLPGLALSSVHAPFFLPLAFALRTVASGTELSWKSKTTEIEEEEENWDNLDFTKDEAWEKAIRYYDDYNKYLLSNDNNTDDL</sequence>
<name>A0AAV7HJ96_DENCH</name>
<dbReference type="Proteomes" id="UP000775213">
    <property type="component" value="Unassembled WGS sequence"/>
</dbReference>
<protein>
    <submittedName>
        <fullName evidence="1">Uncharacterized protein</fullName>
    </submittedName>
</protein>
<organism evidence="1 2">
    <name type="scientific">Dendrobium chrysotoxum</name>
    <name type="common">Orchid</name>
    <dbReference type="NCBI Taxonomy" id="161865"/>
    <lineage>
        <taxon>Eukaryota</taxon>
        <taxon>Viridiplantae</taxon>
        <taxon>Streptophyta</taxon>
        <taxon>Embryophyta</taxon>
        <taxon>Tracheophyta</taxon>
        <taxon>Spermatophyta</taxon>
        <taxon>Magnoliopsida</taxon>
        <taxon>Liliopsida</taxon>
        <taxon>Asparagales</taxon>
        <taxon>Orchidaceae</taxon>
        <taxon>Epidendroideae</taxon>
        <taxon>Malaxideae</taxon>
        <taxon>Dendrobiinae</taxon>
        <taxon>Dendrobium</taxon>
    </lineage>
</organism>
<comment type="caution">
    <text evidence="1">The sequence shown here is derived from an EMBL/GenBank/DDBJ whole genome shotgun (WGS) entry which is preliminary data.</text>
</comment>
<dbReference type="AlphaFoldDB" id="A0AAV7HJ96"/>
<proteinExistence type="predicted"/>
<evidence type="ECO:0000313" key="2">
    <source>
        <dbReference type="Proteomes" id="UP000775213"/>
    </source>
</evidence>
<dbReference type="EMBL" id="JAGFBR010000003">
    <property type="protein sequence ID" value="KAH0468636.1"/>
    <property type="molecule type" value="Genomic_DNA"/>
</dbReference>
<keyword evidence="2" id="KW-1185">Reference proteome</keyword>